<protein>
    <submittedName>
        <fullName evidence="1">Uncharacterized protein</fullName>
    </submittedName>
</protein>
<sequence>MERVQNTSELFDAYQELFFSLVSSMYLTSVHLGAAKFVFNKLEKVKRLCSEGKTNLDSFKEETTRKNNVMVAMEDLTPSPRKRSIPEIITGISANEENISRGNAQNKQAKQPITVHAVQLSSDSEVEAVEHNASQSSSSLSIITYLTTSSQKGKTDKVQNAIWPLLYPYKTMCESSVENGNARMSLKRAFILKVLSPVVDYSMDYALLQFNYDRWLYETISGAIEAGRRFKCNPYKSLDGKSFSLSYWKWQHLHLEDAGKHFGPPTIFITVSPCEWTFPLPKLLEHFHDENG</sequence>
<evidence type="ECO:0000313" key="1">
    <source>
        <dbReference type="EMBL" id="CAK8689947.1"/>
    </source>
</evidence>
<keyword evidence="2" id="KW-1185">Reference proteome</keyword>
<evidence type="ECO:0000313" key="2">
    <source>
        <dbReference type="Proteomes" id="UP001642483"/>
    </source>
</evidence>
<gene>
    <name evidence="1" type="ORF">CVLEPA_LOCUS22599</name>
</gene>
<dbReference type="Proteomes" id="UP001642483">
    <property type="component" value="Unassembled WGS sequence"/>
</dbReference>
<organism evidence="1 2">
    <name type="scientific">Clavelina lepadiformis</name>
    <name type="common">Light-bulb sea squirt</name>
    <name type="synonym">Ascidia lepadiformis</name>
    <dbReference type="NCBI Taxonomy" id="159417"/>
    <lineage>
        <taxon>Eukaryota</taxon>
        <taxon>Metazoa</taxon>
        <taxon>Chordata</taxon>
        <taxon>Tunicata</taxon>
        <taxon>Ascidiacea</taxon>
        <taxon>Aplousobranchia</taxon>
        <taxon>Clavelinidae</taxon>
        <taxon>Clavelina</taxon>
    </lineage>
</organism>
<comment type="caution">
    <text evidence="1">The sequence shown here is derived from an EMBL/GenBank/DDBJ whole genome shotgun (WGS) entry which is preliminary data.</text>
</comment>
<accession>A0ABP0GDU5</accession>
<proteinExistence type="predicted"/>
<reference evidence="1 2" key="1">
    <citation type="submission" date="2024-02" db="EMBL/GenBank/DDBJ databases">
        <authorList>
            <person name="Daric V."/>
            <person name="Darras S."/>
        </authorList>
    </citation>
    <scope>NUCLEOTIDE SEQUENCE [LARGE SCALE GENOMIC DNA]</scope>
</reference>
<dbReference type="EMBL" id="CAWYQH010000110">
    <property type="protein sequence ID" value="CAK8689947.1"/>
    <property type="molecule type" value="Genomic_DNA"/>
</dbReference>
<name>A0ABP0GDU5_CLALP</name>